<protein>
    <recommendedName>
        <fullName evidence="8">Glutathione hydrolase proenzyme</fullName>
        <ecNumber evidence="8">2.3.2.2</ecNumber>
        <ecNumber evidence="8">3.4.19.13</ecNumber>
    </recommendedName>
    <component>
        <recommendedName>
            <fullName evidence="8">Glutathione hydrolase large chain</fullName>
        </recommendedName>
    </component>
    <component>
        <recommendedName>
            <fullName evidence="8">Glutathione hydrolase small chain</fullName>
        </recommendedName>
    </component>
</protein>
<feature type="binding site" evidence="7">
    <location>
        <begin position="426"/>
        <end position="428"/>
    </location>
    <ligand>
        <name>L-glutamate</name>
        <dbReference type="ChEBI" id="CHEBI:29985"/>
    </ligand>
</feature>
<dbReference type="GO" id="GO:0036374">
    <property type="term" value="F:glutathione hydrolase activity"/>
    <property type="evidence" value="ECO:0007669"/>
    <property type="project" value="UniProtKB-UniRule"/>
</dbReference>
<dbReference type="AlphaFoldDB" id="A0A7Y4IGT1"/>
<gene>
    <name evidence="10" type="primary">ggt</name>
    <name evidence="10" type="ORF">HNV28_11005</name>
</gene>
<evidence type="ECO:0000256" key="7">
    <source>
        <dbReference type="PIRSR" id="PIRSR600101-2"/>
    </source>
</evidence>
<feature type="binding site" evidence="7">
    <location>
        <position position="450"/>
    </location>
    <ligand>
        <name>L-glutamate</name>
        <dbReference type="ChEBI" id="CHEBI:29985"/>
    </ligand>
</feature>
<dbReference type="NCBIfam" id="TIGR00066">
    <property type="entry name" value="g_glut_trans"/>
    <property type="match status" value="1"/>
</dbReference>
<evidence type="ECO:0000256" key="3">
    <source>
        <dbReference type="ARBA" id="ARBA00009381"/>
    </source>
</evidence>
<keyword evidence="8" id="KW-0865">Zymogen</keyword>
<proteinExistence type="inferred from homology"/>
<feature type="binding site" evidence="7">
    <location>
        <begin position="479"/>
        <end position="480"/>
    </location>
    <ligand>
        <name>L-glutamate</name>
        <dbReference type="ChEBI" id="CHEBI:29985"/>
    </ligand>
</feature>
<dbReference type="InterPro" id="IPR043137">
    <property type="entry name" value="GGT_ssub_C"/>
</dbReference>
<feature type="active site" description="Nucleophile" evidence="6">
    <location>
        <position position="408"/>
    </location>
</feature>
<sequence length="602" mass="62854">MDCSDSARRAEPVKDTSFRGAVLKRGLLAAVMMVACVAQAARPYRGGAVATAYPQASAAALEMLEKGGNATDAAVAAAFVAAVVGPYHSGVGGGGFALVHDARSGDTKVLDFREVAPKAATRDMYVKDGKVVPGLSTDGALSVAVPGAVAGYLELLKAHGKLKPAVVLAPAIAAARKGMWVTPRYRTMAEGRLACLSRDAEASRVFLVKNAQGQWEAPPVGHVIRQPDLARTLSSIAKGGAKAFYAGPVAKAIATSVQAGGGILTQEDLAAYKTRSATPLEGTYRGHRILTMPPPSAGGVAVIQVLTAMEQLRPQGVTFRDAEALHLYAEAVRRAYVDRAKYLGDPAFVDVPLARLVSPGHVADLAGSIDPKKATPSASLLAPKEGVRGSTLTDEPTTLTPEPEKKNTTHISVIDKDGNAVAMTTTVNYGFGSCVVAKGTGVLLNDEMDDFAAQPGVPNAYGLVTGEPNAIAPGKVPLSSMAPTLVFSKEDPRRVMLAVGSPGGSTIPTTVIQVISNVVDHGMDVARAVNEGRVHHQYLPDELWVDKWGLEPATLSVLEAKGHKVRRVEQWGDAEAVYSDPKTGLRFSASDPRNEGAALGQD</sequence>
<dbReference type="InterPro" id="IPR043138">
    <property type="entry name" value="GGT_lsub"/>
</dbReference>
<dbReference type="RefSeq" id="WP_171441214.1">
    <property type="nucleotide sequence ID" value="NZ_JABFNS010000021.1"/>
</dbReference>
<dbReference type="GO" id="GO:0006751">
    <property type="term" value="P:glutathione catabolic process"/>
    <property type="evidence" value="ECO:0007669"/>
    <property type="project" value="UniProtKB-UniRule"/>
</dbReference>
<accession>A0A7Y4IGT1</accession>
<dbReference type="Pfam" id="PF01019">
    <property type="entry name" value="G_glu_transpept"/>
    <property type="match status" value="1"/>
</dbReference>
<dbReference type="PROSITE" id="PS00462">
    <property type="entry name" value="G_GLU_TRANSPEPTIDASE"/>
    <property type="match status" value="1"/>
</dbReference>
<evidence type="ECO:0000313" key="11">
    <source>
        <dbReference type="Proteomes" id="UP000533080"/>
    </source>
</evidence>
<feature type="region of interest" description="Disordered" evidence="9">
    <location>
        <begin position="374"/>
        <end position="407"/>
    </location>
</feature>
<dbReference type="GO" id="GO:0006750">
    <property type="term" value="P:glutathione biosynthetic process"/>
    <property type="evidence" value="ECO:0007669"/>
    <property type="project" value="UniProtKB-KW"/>
</dbReference>
<evidence type="ECO:0000256" key="2">
    <source>
        <dbReference type="ARBA" id="ARBA00001089"/>
    </source>
</evidence>
<feature type="region of interest" description="Disordered" evidence="9">
    <location>
        <begin position="582"/>
        <end position="602"/>
    </location>
</feature>
<dbReference type="InterPro" id="IPR051792">
    <property type="entry name" value="GGT_bact"/>
</dbReference>
<dbReference type="Proteomes" id="UP000533080">
    <property type="component" value="Unassembled WGS sequence"/>
</dbReference>
<organism evidence="10 11">
    <name type="scientific">Myxococcus xanthus</name>
    <dbReference type="NCBI Taxonomy" id="34"/>
    <lineage>
        <taxon>Bacteria</taxon>
        <taxon>Pseudomonadati</taxon>
        <taxon>Myxococcota</taxon>
        <taxon>Myxococcia</taxon>
        <taxon>Myxococcales</taxon>
        <taxon>Cystobacterineae</taxon>
        <taxon>Myxococcaceae</taxon>
        <taxon>Myxococcus</taxon>
    </lineage>
</organism>
<comment type="catalytic activity">
    <reaction evidence="2 8">
        <text>glutathione + H2O = L-cysteinylglycine + L-glutamate</text>
        <dbReference type="Rhea" id="RHEA:28807"/>
        <dbReference type="ChEBI" id="CHEBI:15377"/>
        <dbReference type="ChEBI" id="CHEBI:29985"/>
        <dbReference type="ChEBI" id="CHEBI:57925"/>
        <dbReference type="ChEBI" id="CHEBI:61694"/>
        <dbReference type="EC" id="3.4.19.13"/>
    </reaction>
</comment>
<dbReference type="Gene3D" id="1.10.246.130">
    <property type="match status" value="1"/>
</dbReference>
<evidence type="ECO:0000256" key="6">
    <source>
        <dbReference type="PIRSR" id="PIRSR600101-1"/>
    </source>
</evidence>
<keyword evidence="4 8" id="KW-0012">Acyltransferase</keyword>
<dbReference type="PRINTS" id="PR01210">
    <property type="entry name" value="GGTRANSPTASE"/>
</dbReference>
<dbReference type="EC" id="3.4.19.13" evidence="8"/>
<dbReference type="UniPathway" id="UPA00204"/>
<keyword evidence="8 10" id="KW-0808">Transferase</keyword>
<keyword evidence="8" id="KW-0378">Hydrolase</keyword>
<feature type="binding site" evidence="7">
    <location>
        <position position="113"/>
    </location>
    <ligand>
        <name>L-glutamate</name>
        <dbReference type="ChEBI" id="CHEBI:29985"/>
    </ligand>
</feature>
<dbReference type="InterPro" id="IPR029055">
    <property type="entry name" value="Ntn_hydrolases_N"/>
</dbReference>
<feature type="binding site" evidence="7">
    <location>
        <position position="504"/>
    </location>
    <ligand>
        <name>L-glutamate</name>
        <dbReference type="ChEBI" id="CHEBI:29985"/>
    </ligand>
</feature>
<evidence type="ECO:0000256" key="5">
    <source>
        <dbReference type="ARBA" id="ARBA00047417"/>
    </source>
</evidence>
<dbReference type="PANTHER" id="PTHR43199:SF6">
    <property type="entry name" value="GLUTATHIONE HYDROLASE PROENZYME"/>
    <property type="match status" value="1"/>
</dbReference>
<comment type="catalytic activity">
    <reaction evidence="5 8">
        <text>an N-terminal (5-L-glutamyl)-[peptide] + an alpha-amino acid = 5-L-glutamyl amino acid + an N-terminal L-alpha-aminoacyl-[peptide]</text>
        <dbReference type="Rhea" id="RHEA:23904"/>
        <dbReference type="Rhea" id="RHEA-COMP:9780"/>
        <dbReference type="Rhea" id="RHEA-COMP:9795"/>
        <dbReference type="ChEBI" id="CHEBI:77644"/>
        <dbReference type="ChEBI" id="CHEBI:78597"/>
        <dbReference type="ChEBI" id="CHEBI:78599"/>
        <dbReference type="ChEBI" id="CHEBI:78608"/>
        <dbReference type="EC" id="2.3.2.2"/>
    </reaction>
</comment>
<comment type="catalytic activity">
    <reaction evidence="1 8">
        <text>an S-substituted glutathione + H2O = an S-substituted L-cysteinylglycine + L-glutamate</text>
        <dbReference type="Rhea" id="RHEA:59468"/>
        <dbReference type="ChEBI" id="CHEBI:15377"/>
        <dbReference type="ChEBI" id="CHEBI:29985"/>
        <dbReference type="ChEBI" id="CHEBI:90779"/>
        <dbReference type="ChEBI" id="CHEBI:143103"/>
        <dbReference type="EC" id="3.4.19.13"/>
    </reaction>
</comment>
<dbReference type="PANTHER" id="PTHR43199">
    <property type="entry name" value="GLUTATHIONE HYDROLASE"/>
    <property type="match status" value="1"/>
</dbReference>
<evidence type="ECO:0000256" key="1">
    <source>
        <dbReference type="ARBA" id="ARBA00001049"/>
    </source>
</evidence>
<comment type="pathway">
    <text evidence="8">Sulfur metabolism; glutathione metabolism.</text>
</comment>
<dbReference type="GO" id="GO:0103068">
    <property type="term" value="F:leukotriene C4 gamma-glutamyl transferase activity"/>
    <property type="evidence" value="ECO:0007669"/>
    <property type="project" value="UniProtKB-EC"/>
</dbReference>
<evidence type="ECO:0000256" key="9">
    <source>
        <dbReference type="SAM" id="MobiDB-lite"/>
    </source>
</evidence>
<dbReference type="SUPFAM" id="SSF56235">
    <property type="entry name" value="N-terminal nucleophile aminohydrolases (Ntn hydrolases)"/>
    <property type="match status" value="1"/>
</dbReference>
<reference evidence="10 11" key="1">
    <citation type="submission" date="2020-05" db="EMBL/GenBank/DDBJ databases">
        <authorList>
            <person name="Whitworth D."/>
        </authorList>
    </citation>
    <scope>NUCLEOTIDE SEQUENCE [LARGE SCALE GENOMIC DNA]</scope>
    <source>
        <strain evidence="10 11">AM005</strain>
    </source>
</reference>
<dbReference type="EC" id="2.3.2.2" evidence="8"/>
<dbReference type="Gene3D" id="3.60.20.40">
    <property type="match status" value="1"/>
</dbReference>
<dbReference type="InterPro" id="IPR000101">
    <property type="entry name" value="GGT_peptidase"/>
</dbReference>
<comment type="caution">
    <text evidence="10">The sequence shown here is derived from an EMBL/GenBank/DDBJ whole genome shotgun (WGS) entry which is preliminary data.</text>
</comment>
<comment type="subunit">
    <text evidence="8">This enzyme consists of two polypeptide chains, which are synthesized in precursor form from a single polypeptide.</text>
</comment>
<evidence type="ECO:0000256" key="8">
    <source>
        <dbReference type="RuleBase" id="RU368036"/>
    </source>
</evidence>
<dbReference type="InterPro" id="IPR055262">
    <property type="entry name" value="GGT_CS"/>
</dbReference>
<dbReference type="EMBL" id="JABFNT010000028">
    <property type="protein sequence ID" value="NOJ78864.1"/>
    <property type="molecule type" value="Genomic_DNA"/>
</dbReference>
<comment type="similarity">
    <text evidence="3 8">Belongs to the gamma-glutamyltransferase family.</text>
</comment>
<feature type="compositionally biased region" description="Low complexity" evidence="9">
    <location>
        <begin position="391"/>
        <end position="401"/>
    </location>
</feature>
<evidence type="ECO:0000256" key="4">
    <source>
        <dbReference type="ARBA" id="ARBA00023315"/>
    </source>
</evidence>
<keyword evidence="8" id="KW-0317">Glutathione biosynthesis</keyword>
<name>A0A7Y4IGT1_MYXXA</name>
<evidence type="ECO:0000313" key="10">
    <source>
        <dbReference type="EMBL" id="NOJ78864.1"/>
    </source>
</evidence>
<comment type="PTM">
    <text evidence="8">Cleaved by autocatalysis into a large and a small subunit.</text>
</comment>